<feature type="domain" description="MucBP" evidence="3">
    <location>
        <begin position="157"/>
        <end position="220"/>
    </location>
</feature>
<accession>A0A4R5NKL8</accession>
<reference evidence="4 5" key="1">
    <citation type="journal article" date="2019" name="Appl. Microbiol. Biotechnol.">
        <title>Uncovering carbohydrate metabolism through a genotype-phenotype association study of 56 lactic acid bacteria genomes.</title>
        <authorList>
            <person name="Buron-Moles G."/>
            <person name="Chailyan A."/>
            <person name="Dolejs I."/>
            <person name="Forster J."/>
            <person name="Miks M.H."/>
        </authorList>
    </citation>
    <scope>NUCLEOTIDE SEQUENCE [LARGE SCALE GENOMIC DNA]</scope>
    <source>
        <strain evidence="4 5">ATCC 4005</strain>
    </source>
</reference>
<dbReference type="AlphaFoldDB" id="A0A4R5NKL8"/>
<name>A0A4R5NKL8_LENBU</name>
<evidence type="ECO:0000256" key="1">
    <source>
        <dbReference type="ARBA" id="ARBA00022737"/>
    </source>
</evidence>
<feature type="region of interest" description="Disordered" evidence="2">
    <location>
        <begin position="17"/>
        <end position="60"/>
    </location>
</feature>
<evidence type="ECO:0000313" key="5">
    <source>
        <dbReference type="Proteomes" id="UP000295181"/>
    </source>
</evidence>
<sequence>MKFMDWVKQQLNIFVSPRSHRQSNRRGRRRDYHQRKRWQSAQVDPDNSAQMPEVGTSSNQDAVEDQADGLVNDSSPAPSQAEETIQIKSQVTFFYLDENNDPIKKPDILIGNDGERFSLQLPSFKQYYLVSIDNFSTYFADTDQEVTFRYALKQGLPVLAYYLDIDTGETLHHVTIHSGKLGEPYDVSAADIPGYRVINDVGPTHGHFDDRTHGMIFYYRRTHWQTVQPVEYYVRLKKRHAVLDQPNGHALQTGLPANVITKIFARIETTDNQSWLNIGGFEWIKNADLEPSDPPTNHLVPPITKTSRNPVMLFGTVDFVAGRPIAVFDKPYGTNTGTVADGQRVSIKARIIDDQGLIWYELADQSVIFSEYVRIDS</sequence>
<gene>
    <name evidence="4" type="ORF">C5L32_000525</name>
</gene>
<evidence type="ECO:0000256" key="2">
    <source>
        <dbReference type="SAM" id="MobiDB-lite"/>
    </source>
</evidence>
<comment type="caution">
    <text evidence="4">The sequence shown here is derived from an EMBL/GenBank/DDBJ whole genome shotgun (WGS) entry which is preliminary data.</text>
</comment>
<dbReference type="RefSeq" id="WP_056939274.1">
    <property type="nucleotide sequence ID" value="NZ_AZDM01000051.1"/>
</dbReference>
<evidence type="ECO:0000313" key="4">
    <source>
        <dbReference type="EMBL" id="TDG75216.1"/>
    </source>
</evidence>
<feature type="compositionally biased region" description="Polar residues" evidence="2">
    <location>
        <begin position="39"/>
        <end position="60"/>
    </location>
</feature>
<dbReference type="InterPro" id="IPR009459">
    <property type="entry name" value="MucBP_dom"/>
</dbReference>
<dbReference type="EMBL" id="PUFP01000067">
    <property type="protein sequence ID" value="TDG75216.1"/>
    <property type="molecule type" value="Genomic_DNA"/>
</dbReference>
<dbReference type="Proteomes" id="UP000295181">
    <property type="component" value="Unassembled WGS sequence"/>
</dbReference>
<proteinExistence type="predicted"/>
<evidence type="ECO:0000259" key="3">
    <source>
        <dbReference type="Pfam" id="PF06458"/>
    </source>
</evidence>
<feature type="domain" description="MucBP" evidence="3">
    <location>
        <begin position="90"/>
        <end position="150"/>
    </location>
</feature>
<keyword evidence="1" id="KW-0677">Repeat</keyword>
<protein>
    <recommendedName>
        <fullName evidence="3">MucBP domain-containing protein</fullName>
    </recommendedName>
</protein>
<dbReference type="Pfam" id="PF06458">
    <property type="entry name" value="MucBP"/>
    <property type="match status" value="2"/>
</dbReference>
<organism evidence="4 5">
    <name type="scientific">Lentilactobacillus buchneri DSM 20057</name>
    <dbReference type="NCBI Taxonomy" id="1423728"/>
    <lineage>
        <taxon>Bacteria</taxon>
        <taxon>Bacillati</taxon>
        <taxon>Bacillota</taxon>
        <taxon>Bacilli</taxon>
        <taxon>Lactobacillales</taxon>
        <taxon>Lactobacillaceae</taxon>
        <taxon>Lentilactobacillus</taxon>
    </lineage>
</organism>
<dbReference type="Gene3D" id="3.10.20.320">
    <property type="entry name" value="Putative peptidoglycan bound protein (lpxtg motif)"/>
    <property type="match status" value="2"/>
</dbReference>
<feature type="compositionally biased region" description="Basic residues" evidence="2">
    <location>
        <begin position="18"/>
        <end position="38"/>
    </location>
</feature>
<dbReference type="GeneID" id="72460321"/>